<name>A0A1Q3EII9_LENED</name>
<dbReference type="Proteomes" id="UP000188533">
    <property type="component" value="Unassembled WGS sequence"/>
</dbReference>
<organism evidence="2 3">
    <name type="scientific">Lentinula edodes</name>
    <name type="common">Shiitake mushroom</name>
    <name type="synonym">Lentinus edodes</name>
    <dbReference type="NCBI Taxonomy" id="5353"/>
    <lineage>
        <taxon>Eukaryota</taxon>
        <taxon>Fungi</taxon>
        <taxon>Dikarya</taxon>
        <taxon>Basidiomycota</taxon>
        <taxon>Agaricomycotina</taxon>
        <taxon>Agaricomycetes</taxon>
        <taxon>Agaricomycetidae</taxon>
        <taxon>Agaricales</taxon>
        <taxon>Marasmiineae</taxon>
        <taxon>Omphalotaceae</taxon>
        <taxon>Lentinula</taxon>
    </lineage>
</organism>
<reference evidence="2 3" key="1">
    <citation type="submission" date="2016-08" db="EMBL/GenBank/DDBJ databases">
        <authorList>
            <consortium name="Lentinula edodes genome sequencing consortium"/>
            <person name="Sakamoto Y."/>
            <person name="Nakade K."/>
            <person name="Sato S."/>
            <person name="Yoshida Y."/>
            <person name="Miyazaki K."/>
            <person name="Natsume S."/>
            <person name="Konno N."/>
        </authorList>
    </citation>
    <scope>NUCLEOTIDE SEQUENCE [LARGE SCALE GENOMIC DNA]</scope>
    <source>
        <strain evidence="2 3">NBRC 111202</strain>
    </source>
</reference>
<sequence length="104" mass="11899">MWDALTQGDAYQCQITKKLNWLMIEVRVGRGSTGGPTIGGLSRLLRNRHRVIQESKEGEKEDQEGVEKNGGDEEVEKEGEEEEEVNKEPVPKKAWFEKGKEREE</sequence>
<dbReference type="AlphaFoldDB" id="A0A1Q3EII9"/>
<protein>
    <submittedName>
        <fullName evidence="2">Uncharacterized protein</fullName>
    </submittedName>
</protein>
<comment type="caution">
    <text evidence="2">The sequence shown here is derived from an EMBL/GenBank/DDBJ whole genome shotgun (WGS) entry which is preliminary data.</text>
</comment>
<evidence type="ECO:0000256" key="1">
    <source>
        <dbReference type="SAM" id="MobiDB-lite"/>
    </source>
</evidence>
<feature type="compositionally biased region" description="Acidic residues" evidence="1">
    <location>
        <begin position="72"/>
        <end position="85"/>
    </location>
</feature>
<dbReference type="EMBL" id="BDGU01000377">
    <property type="protein sequence ID" value="GAW07001.1"/>
    <property type="molecule type" value="Genomic_DNA"/>
</dbReference>
<proteinExistence type="predicted"/>
<evidence type="ECO:0000313" key="2">
    <source>
        <dbReference type="EMBL" id="GAW07001.1"/>
    </source>
</evidence>
<feature type="region of interest" description="Disordered" evidence="1">
    <location>
        <begin position="52"/>
        <end position="104"/>
    </location>
</feature>
<keyword evidence="3" id="KW-1185">Reference proteome</keyword>
<gene>
    <name evidence="2" type="ORF">LENED_008961</name>
</gene>
<accession>A0A1Q3EII9</accession>
<reference evidence="2 3" key="2">
    <citation type="submission" date="2017-02" db="EMBL/GenBank/DDBJ databases">
        <title>A genome survey and senescence transcriptome analysis in Lentinula edodes.</title>
        <authorList>
            <person name="Sakamoto Y."/>
            <person name="Nakade K."/>
            <person name="Sato S."/>
            <person name="Yoshida Y."/>
            <person name="Miyazaki K."/>
            <person name="Natsume S."/>
            <person name="Konno N."/>
        </authorList>
    </citation>
    <scope>NUCLEOTIDE SEQUENCE [LARGE SCALE GENOMIC DNA]</scope>
    <source>
        <strain evidence="2 3">NBRC 111202</strain>
    </source>
</reference>
<evidence type="ECO:0000313" key="3">
    <source>
        <dbReference type="Proteomes" id="UP000188533"/>
    </source>
</evidence>
<feature type="compositionally biased region" description="Basic and acidic residues" evidence="1">
    <location>
        <begin position="86"/>
        <end position="104"/>
    </location>
</feature>
<feature type="compositionally biased region" description="Basic and acidic residues" evidence="1">
    <location>
        <begin position="52"/>
        <end position="71"/>
    </location>
</feature>